<keyword evidence="1" id="KW-0732">Signal</keyword>
<keyword evidence="3" id="KW-1185">Reference proteome</keyword>
<protein>
    <submittedName>
        <fullName evidence="2">Uncharacterized protein</fullName>
    </submittedName>
</protein>
<dbReference type="EMBL" id="KV419417">
    <property type="protein sequence ID" value="KZS91130.1"/>
    <property type="molecule type" value="Genomic_DNA"/>
</dbReference>
<evidence type="ECO:0000313" key="2">
    <source>
        <dbReference type="EMBL" id="KZS91130.1"/>
    </source>
</evidence>
<evidence type="ECO:0000256" key="1">
    <source>
        <dbReference type="SAM" id="SignalP"/>
    </source>
</evidence>
<feature type="signal peptide" evidence="1">
    <location>
        <begin position="1"/>
        <end position="25"/>
    </location>
</feature>
<sequence length="114" mass="11753">MFTGISYKGLFLSCATLLAASGAFAQIPANPCTPGAIGVGLDSTVDFSFGIIVDNNCALLDALGNSSPPNTGPGEICGTNWEHGSVTTCTSKSVTALAIMLYGYYRHPSGWNQS</sequence>
<dbReference type="AlphaFoldDB" id="A0A164S3U0"/>
<dbReference type="Proteomes" id="UP000076722">
    <property type="component" value="Unassembled WGS sequence"/>
</dbReference>
<gene>
    <name evidence="2" type="ORF">SISNIDRAFT_468051</name>
</gene>
<evidence type="ECO:0000313" key="3">
    <source>
        <dbReference type="Proteomes" id="UP000076722"/>
    </source>
</evidence>
<organism evidence="2 3">
    <name type="scientific">Sistotremastrum niveocremeum HHB9708</name>
    <dbReference type="NCBI Taxonomy" id="1314777"/>
    <lineage>
        <taxon>Eukaryota</taxon>
        <taxon>Fungi</taxon>
        <taxon>Dikarya</taxon>
        <taxon>Basidiomycota</taxon>
        <taxon>Agaricomycotina</taxon>
        <taxon>Agaricomycetes</taxon>
        <taxon>Sistotremastrales</taxon>
        <taxon>Sistotremastraceae</taxon>
        <taxon>Sertulicium</taxon>
        <taxon>Sertulicium niveocremeum</taxon>
    </lineage>
</organism>
<feature type="chain" id="PRO_5007853020" evidence="1">
    <location>
        <begin position="26"/>
        <end position="114"/>
    </location>
</feature>
<reference evidence="2 3" key="1">
    <citation type="journal article" date="2016" name="Mol. Biol. Evol.">
        <title>Comparative Genomics of Early-Diverging Mushroom-Forming Fungi Provides Insights into the Origins of Lignocellulose Decay Capabilities.</title>
        <authorList>
            <person name="Nagy L.G."/>
            <person name="Riley R."/>
            <person name="Tritt A."/>
            <person name="Adam C."/>
            <person name="Daum C."/>
            <person name="Floudas D."/>
            <person name="Sun H."/>
            <person name="Yadav J.S."/>
            <person name="Pangilinan J."/>
            <person name="Larsson K.H."/>
            <person name="Matsuura K."/>
            <person name="Barry K."/>
            <person name="Labutti K."/>
            <person name="Kuo R."/>
            <person name="Ohm R.A."/>
            <person name="Bhattacharya S.S."/>
            <person name="Shirouzu T."/>
            <person name="Yoshinaga Y."/>
            <person name="Martin F.M."/>
            <person name="Grigoriev I.V."/>
            <person name="Hibbett D.S."/>
        </authorList>
    </citation>
    <scope>NUCLEOTIDE SEQUENCE [LARGE SCALE GENOMIC DNA]</scope>
    <source>
        <strain evidence="2 3">HHB9708</strain>
    </source>
</reference>
<accession>A0A164S3U0</accession>
<name>A0A164S3U0_9AGAM</name>
<proteinExistence type="predicted"/>